<reference evidence="1 2" key="1">
    <citation type="submission" date="2017-11" db="EMBL/GenBank/DDBJ databases">
        <title>Complete genome sequence of Spiroplasma clarkii CN-5 (DSM 19994).</title>
        <authorList>
            <person name="Tsai Y.-M."/>
            <person name="Chang A."/>
            <person name="Lo W.-S."/>
            <person name="Kuo C.-H."/>
        </authorList>
    </citation>
    <scope>NUCLEOTIDE SEQUENCE [LARGE SCALE GENOMIC DNA]</scope>
    <source>
        <strain evidence="1 2">CN-5</strain>
    </source>
</reference>
<proteinExistence type="predicted"/>
<evidence type="ECO:0000313" key="2">
    <source>
        <dbReference type="Proteomes" id="UP000231179"/>
    </source>
</evidence>
<name>A0A2K8KIE8_9MOLU</name>
<keyword evidence="2" id="KW-1185">Reference proteome</keyword>
<dbReference type="RefSeq" id="WP_100254548.1">
    <property type="nucleotide sequence ID" value="NZ_CP024870.1"/>
</dbReference>
<evidence type="ECO:0000313" key="1">
    <source>
        <dbReference type="EMBL" id="ATX71002.1"/>
    </source>
</evidence>
<dbReference type="Proteomes" id="UP000231179">
    <property type="component" value="Chromosome"/>
</dbReference>
<gene>
    <name evidence="1" type="primary">ruvA</name>
    <name evidence="1" type="ORF">SCLAR_v1c06850</name>
</gene>
<dbReference type="AlphaFoldDB" id="A0A2K8KIE8"/>
<keyword evidence="1" id="KW-0067">ATP-binding</keyword>
<dbReference type="GO" id="GO:0004386">
    <property type="term" value="F:helicase activity"/>
    <property type="evidence" value="ECO:0007669"/>
    <property type="project" value="UniProtKB-KW"/>
</dbReference>
<accession>A0A2K8KIE8</accession>
<protein>
    <submittedName>
        <fullName evidence="1">Holliday junction DNA helicase RuvA</fullName>
    </submittedName>
</protein>
<keyword evidence="1" id="KW-0547">Nucleotide-binding</keyword>
<organism evidence="1 2">
    <name type="scientific">Spiroplasma clarkii</name>
    <dbReference type="NCBI Taxonomy" id="2139"/>
    <lineage>
        <taxon>Bacteria</taxon>
        <taxon>Bacillati</taxon>
        <taxon>Mycoplasmatota</taxon>
        <taxon>Mollicutes</taxon>
        <taxon>Entomoplasmatales</taxon>
        <taxon>Spiroplasmataceae</taxon>
        <taxon>Spiroplasma</taxon>
    </lineage>
</organism>
<keyword evidence="1" id="KW-0347">Helicase</keyword>
<dbReference type="EMBL" id="CP024870">
    <property type="protein sequence ID" value="ATX71002.1"/>
    <property type="molecule type" value="Genomic_DNA"/>
</dbReference>
<dbReference type="SUPFAM" id="SSF47781">
    <property type="entry name" value="RuvA domain 2-like"/>
    <property type="match status" value="1"/>
</dbReference>
<sequence length="183" mass="21258">MLYMIVKIIEQKGHKIMIENNQIGYLGYFIGTKDFVNLEQVQLYLIRVRNDYVDEYIFFSDLATRNLSKILLDIKNLGIKSLLELFDKLSYKELIALCKENELDKICQITGLSLNICKEIVAVTKSKVFDIKYSKKQMLVINSLHKLGYKISDIYKVLALTSERQDPEIIIKEALVKLNEIQS</sequence>
<dbReference type="InterPro" id="IPR010994">
    <property type="entry name" value="RuvA_2-like"/>
</dbReference>
<keyword evidence="1" id="KW-0378">Hydrolase</keyword>